<gene>
    <name evidence="1" type="ORF">Indivirus_1_130</name>
</gene>
<organism evidence="1">
    <name type="scientific">Indivirus ILV1</name>
    <dbReference type="NCBI Taxonomy" id="1977633"/>
    <lineage>
        <taxon>Viruses</taxon>
        <taxon>Varidnaviria</taxon>
        <taxon>Bamfordvirae</taxon>
        <taxon>Nucleocytoviricota</taxon>
        <taxon>Megaviricetes</taxon>
        <taxon>Imitervirales</taxon>
        <taxon>Mimiviridae</taxon>
        <taxon>Klosneuvirinae</taxon>
        <taxon>Indivirus</taxon>
    </lineage>
</organism>
<dbReference type="EMBL" id="KY684085">
    <property type="protein sequence ID" value="ARF09507.1"/>
    <property type="molecule type" value="Genomic_DNA"/>
</dbReference>
<accession>A0A1V0SCR0</accession>
<dbReference type="InterPro" id="IPR036691">
    <property type="entry name" value="Endo/exonu/phosph_ase_sf"/>
</dbReference>
<sequence>MCFRLSKNKKTKIKIDDYSKIKIPKDYTMVKISSYNISLNNSVNLDRKIKEIISYIISNFNNKSIDILNLQEINDNTSLHVFIEEFKKYCLTERVKYYFSPPFNNINPSIHKNENHSPTSSIHMIEKSFDSFELSINEKKKKIIHNVIISKYPIVSTIYTELDDETDIDDILGIQILVGANILINNTILSVFNINLSQDIQAAQLINSDVRNTELDCILKVIKLNNKSLQEEAYKQYTKSGITMISGTFNISEINQNNEINDEYDRLISKCHLIDIYRIINEKNHGFTTISKERLNYIFFHMTEDFYEEGSENLDIIMKNKNVDVLKNRIFKRYKLHFFDYYVLESHDNLSTYFPIECVFMISHI</sequence>
<protein>
    <recommendedName>
        <fullName evidence="2">Endonuclease/exonuclease/phosphatase family protein</fullName>
    </recommendedName>
</protein>
<dbReference type="SUPFAM" id="SSF56219">
    <property type="entry name" value="DNase I-like"/>
    <property type="match status" value="1"/>
</dbReference>
<proteinExistence type="predicted"/>
<reference evidence="1" key="1">
    <citation type="journal article" date="2017" name="Science">
        <title>Giant viruses with an expanded complement of translation system components.</title>
        <authorList>
            <person name="Schulz F."/>
            <person name="Yutin N."/>
            <person name="Ivanova N.N."/>
            <person name="Ortega D.R."/>
            <person name="Lee T.K."/>
            <person name="Vierheilig J."/>
            <person name="Daims H."/>
            <person name="Horn M."/>
            <person name="Wagner M."/>
            <person name="Jensen G.J."/>
            <person name="Kyrpides N.C."/>
            <person name="Koonin E.V."/>
            <person name="Woyke T."/>
        </authorList>
    </citation>
    <scope>NUCLEOTIDE SEQUENCE</scope>
    <source>
        <strain evidence="1">ILV1</strain>
    </source>
</reference>
<name>A0A1V0SCR0_9VIRU</name>
<evidence type="ECO:0008006" key="2">
    <source>
        <dbReference type="Google" id="ProtNLM"/>
    </source>
</evidence>
<evidence type="ECO:0000313" key="1">
    <source>
        <dbReference type="EMBL" id="ARF09507.1"/>
    </source>
</evidence>
<dbReference type="Gene3D" id="3.60.10.10">
    <property type="entry name" value="Endonuclease/exonuclease/phosphatase"/>
    <property type="match status" value="1"/>
</dbReference>